<proteinExistence type="predicted"/>
<keyword evidence="1" id="KW-0472">Membrane</keyword>
<dbReference type="HOGENOM" id="CLU_130936_3_1_0"/>
<reference evidence="2 3" key="1">
    <citation type="journal article" date="2010" name="DNA Res.">
        <title>Bacterial lifestyle in a deep-sea hydrothermal vent chimney revealed by the genome sequence of the thermophilic bacterium Deferribacter desulfuricans SSM1.</title>
        <authorList>
            <person name="Takaki Y."/>
            <person name="Shimamura S."/>
            <person name="Nakagawa S."/>
            <person name="Fukuhara Y."/>
            <person name="Horikawa H."/>
            <person name="Ankai A."/>
            <person name="Harada T."/>
            <person name="Hosoyama A."/>
            <person name="Oguchi A."/>
            <person name="Fukui S."/>
            <person name="Fujita N."/>
            <person name="Takami H."/>
            <person name="Takai K."/>
        </authorList>
    </citation>
    <scope>NUCLEOTIDE SEQUENCE [LARGE SCALE GENOMIC DNA]</scope>
    <source>
        <strain evidence="3">DSM 14783 / JCM 11476 / NBRC 101012 / SSM1</strain>
    </source>
</reference>
<dbReference type="Proteomes" id="UP000001520">
    <property type="component" value="Chromosome"/>
</dbReference>
<dbReference type="RefSeq" id="WP_013007373.1">
    <property type="nucleotide sequence ID" value="NC_013939.1"/>
</dbReference>
<dbReference type="eggNOG" id="COG5341">
    <property type="taxonomic scope" value="Bacteria"/>
</dbReference>
<evidence type="ECO:0000313" key="2">
    <source>
        <dbReference type="EMBL" id="BAI80125.1"/>
    </source>
</evidence>
<dbReference type="KEGG" id="ddf:DEFDS_0645"/>
<protein>
    <submittedName>
        <fullName evidence="2">Uncharacterized protein</fullName>
    </submittedName>
</protein>
<dbReference type="AlphaFoldDB" id="D3PC02"/>
<evidence type="ECO:0000256" key="1">
    <source>
        <dbReference type="SAM" id="Phobius"/>
    </source>
</evidence>
<feature type="transmembrane region" description="Helical" evidence="1">
    <location>
        <begin position="6"/>
        <end position="23"/>
    </location>
</feature>
<name>D3PC02_DEFDS</name>
<keyword evidence="1" id="KW-0812">Transmembrane</keyword>
<gene>
    <name evidence="2" type="ordered locus">DEFDS_0645</name>
</gene>
<accession>D3PC02</accession>
<dbReference type="InterPro" id="IPR038690">
    <property type="entry name" value="NusG_2_sf"/>
</dbReference>
<dbReference type="Gene3D" id="2.60.320.10">
    <property type="entry name" value="N-utilization substance G protein NusG, insert domain"/>
    <property type="match status" value="1"/>
</dbReference>
<evidence type="ECO:0000313" key="3">
    <source>
        <dbReference type="Proteomes" id="UP000001520"/>
    </source>
</evidence>
<keyword evidence="3" id="KW-1185">Reference proteome</keyword>
<sequence>MKIKPLDIIVISILILISFYPLINKQNGKKKLYLLVEDRKIQISFKDDKISLKESFNKNMVIEIKDHKARILESDCPLQICVRTGWISECNDAAVCIPNKVAIIIECEKPKYDAISK</sequence>
<dbReference type="Pfam" id="PF07009">
    <property type="entry name" value="NusG_II"/>
    <property type="match status" value="1"/>
</dbReference>
<dbReference type="STRING" id="639282.DEFDS_0645"/>
<organism evidence="2 3">
    <name type="scientific">Deferribacter desulfuricans (strain DSM 14783 / JCM 11476 / NBRC 101012 / SSM1)</name>
    <dbReference type="NCBI Taxonomy" id="639282"/>
    <lineage>
        <taxon>Bacteria</taxon>
        <taxon>Pseudomonadati</taxon>
        <taxon>Deferribacterota</taxon>
        <taxon>Deferribacteres</taxon>
        <taxon>Deferribacterales</taxon>
        <taxon>Deferribacteraceae</taxon>
        <taxon>Deferribacter</taxon>
    </lineage>
</organism>
<keyword evidence="1" id="KW-1133">Transmembrane helix</keyword>
<dbReference type="EMBL" id="AP011529">
    <property type="protein sequence ID" value="BAI80125.1"/>
    <property type="molecule type" value="Genomic_DNA"/>
</dbReference>
<dbReference type="OrthoDB" id="47603at2"/>